<dbReference type="InterPro" id="IPR016181">
    <property type="entry name" value="Acyl_CoA_acyltransferase"/>
</dbReference>
<dbReference type="InterPro" id="IPR000182">
    <property type="entry name" value="GNAT_dom"/>
</dbReference>
<feature type="domain" description="N-acetyltransferase" evidence="1">
    <location>
        <begin position="1"/>
        <end position="164"/>
    </location>
</feature>
<keyword evidence="2" id="KW-0808">Transferase</keyword>
<sequence length="165" mass="19085">MMKTRQAIKQLADIYRTVWNNGDNQLVDRFWRHAHYEGYAAFAIMNESNAPVGFVYGYRSLPGQYYHDLLNRALAEVGKQEWLHHCFEIVELAILPEYRGQGLAKQLLDTSLNNVDYHTAILTTKVKNKPARALYDSHGWSVLKNPFYPQENESPFIIMGKTLAH</sequence>
<organism evidence="2 3">
    <name type="scientific">Paraliobacillus ryukyuensis</name>
    <dbReference type="NCBI Taxonomy" id="200904"/>
    <lineage>
        <taxon>Bacteria</taxon>
        <taxon>Bacillati</taxon>
        <taxon>Bacillota</taxon>
        <taxon>Bacilli</taxon>
        <taxon>Bacillales</taxon>
        <taxon>Bacillaceae</taxon>
        <taxon>Paraliobacillus</taxon>
    </lineage>
</organism>
<dbReference type="Gene3D" id="3.40.630.30">
    <property type="match status" value="1"/>
</dbReference>
<keyword evidence="3" id="KW-1185">Reference proteome</keyword>
<dbReference type="SUPFAM" id="SSF55729">
    <property type="entry name" value="Acyl-CoA N-acyltransferases (Nat)"/>
    <property type="match status" value="1"/>
</dbReference>
<dbReference type="GO" id="GO:0016747">
    <property type="term" value="F:acyltransferase activity, transferring groups other than amino-acyl groups"/>
    <property type="evidence" value="ECO:0007669"/>
    <property type="project" value="InterPro"/>
</dbReference>
<dbReference type="AlphaFoldDB" id="A0A366EE35"/>
<proteinExistence type="predicted"/>
<dbReference type="STRING" id="200904.GCA_900168775_03324"/>
<gene>
    <name evidence="2" type="ORF">DES48_10370</name>
</gene>
<protein>
    <submittedName>
        <fullName evidence="2">Acetyltransferase (GNAT) family protein</fullName>
    </submittedName>
</protein>
<evidence type="ECO:0000259" key="1">
    <source>
        <dbReference type="PROSITE" id="PS51186"/>
    </source>
</evidence>
<evidence type="ECO:0000313" key="2">
    <source>
        <dbReference type="EMBL" id="RBO99744.1"/>
    </source>
</evidence>
<dbReference type="Proteomes" id="UP000252254">
    <property type="component" value="Unassembled WGS sequence"/>
</dbReference>
<evidence type="ECO:0000313" key="3">
    <source>
        <dbReference type="Proteomes" id="UP000252254"/>
    </source>
</evidence>
<dbReference type="Pfam" id="PF00583">
    <property type="entry name" value="Acetyltransf_1"/>
    <property type="match status" value="1"/>
</dbReference>
<accession>A0A366EE35</accession>
<name>A0A366EE35_9BACI</name>
<dbReference type="PROSITE" id="PS51186">
    <property type="entry name" value="GNAT"/>
    <property type="match status" value="1"/>
</dbReference>
<dbReference type="CDD" id="cd04301">
    <property type="entry name" value="NAT_SF"/>
    <property type="match status" value="1"/>
</dbReference>
<reference evidence="2 3" key="1">
    <citation type="submission" date="2018-06" db="EMBL/GenBank/DDBJ databases">
        <title>Genomic Encyclopedia of Type Strains, Phase IV (KMG-IV): sequencing the most valuable type-strain genomes for metagenomic binning, comparative biology and taxonomic classification.</title>
        <authorList>
            <person name="Goeker M."/>
        </authorList>
    </citation>
    <scope>NUCLEOTIDE SEQUENCE [LARGE SCALE GENOMIC DNA]</scope>
    <source>
        <strain evidence="2 3">DSM 15140</strain>
    </source>
</reference>
<dbReference type="EMBL" id="QNRI01000003">
    <property type="protein sequence ID" value="RBO99744.1"/>
    <property type="molecule type" value="Genomic_DNA"/>
</dbReference>
<comment type="caution">
    <text evidence="2">The sequence shown here is derived from an EMBL/GenBank/DDBJ whole genome shotgun (WGS) entry which is preliminary data.</text>
</comment>